<accession>A0A1G8FXB9</accession>
<dbReference type="EMBL" id="FNDT01000003">
    <property type="protein sequence ID" value="SDH86798.1"/>
    <property type="molecule type" value="Genomic_DNA"/>
</dbReference>
<dbReference type="InterPro" id="IPR050492">
    <property type="entry name" value="Bact_metal-bind_prot9"/>
</dbReference>
<proteinExistence type="inferred from homology"/>
<dbReference type="InterPro" id="IPR006128">
    <property type="entry name" value="Lipoprotein_PsaA-like"/>
</dbReference>
<dbReference type="Proteomes" id="UP000199258">
    <property type="component" value="Unassembled WGS sequence"/>
</dbReference>
<comment type="similarity">
    <text evidence="5">Belongs to the bacterial solute-binding protein 9 family.</text>
</comment>
<dbReference type="Pfam" id="PF01297">
    <property type="entry name" value="ZnuA"/>
    <property type="match status" value="1"/>
</dbReference>
<dbReference type="GO" id="GO:0030313">
    <property type="term" value="C:cell envelope"/>
    <property type="evidence" value="ECO:0007669"/>
    <property type="project" value="UniProtKB-SubCell"/>
</dbReference>
<reference evidence="6 7" key="1">
    <citation type="submission" date="2016-10" db="EMBL/GenBank/DDBJ databases">
        <authorList>
            <person name="de Groot N.N."/>
        </authorList>
    </citation>
    <scope>NUCLEOTIDE SEQUENCE [LARGE SCALE GENOMIC DNA]</scope>
    <source>
        <strain evidence="6 7">NP_1H</strain>
    </source>
</reference>
<dbReference type="PRINTS" id="PR00690">
    <property type="entry name" value="ADHESNFAMILY"/>
</dbReference>
<name>A0A1G8FXB9_9MICC</name>
<gene>
    <name evidence="6" type="ORF">SAMN04488693_103237</name>
</gene>
<dbReference type="Gene3D" id="3.40.50.1980">
    <property type="entry name" value="Nitrogenase molybdenum iron protein domain"/>
    <property type="match status" value="2"/>
</dbReference>
<dbReference type="PANTHER" id="PTHR42953:SF1">
    <property type="entry name" value="METAL-BINDING PROTEIN HI_0362-RELATED"/>
    <property type="match status" value="1"/>
</dbReference>
<dbReference type="CDD" id="cd01137">
    <property type="entry name" value="PsaA"/>
    <property type="match status" value="1"/>
</dbReference>
<dbReference type="STRING" id="335973.SAMN04488693_103237"/>
<dbReference type="GO" id="GO:0046872">
    <property type="term" value="F:metal ion binding"/>
    <property type="evidence" value="ECO:0007669"/>
    <property type="project" value="UniProtKB-KW"/>
</dbReference>
<dbReference type="GO" id="GO:0007155">
    <property type="term" value="P:cell adhesion"/>
    <property type="evidence" value="ECO:0007669"/>
    <property type="project" value="InterPro"/>
</dbReference>
<evidence type="ECO:0000313" key="7">
    <source>
        <dbReference type="Proteomes" id="UP000199258"/>
    </source>
</evidence>
<dbReference type="AlphaFoldDB" id="A0A1G8FXB9"/>
<keyword evidence="7" id="KW-1185">Reference proteome</keyword>
<keyword evidence="3" id="KW-0479">Metal-binding</keyword>
<evidence type="ECO:0000256" key="1">
    <source>
        <dbReference type="ARBA" id="ARBA00004196"/>
    </source>
</evidence>
<comment type="subcellular location">
    <subcellularLocation>
        <location evidence="1">Cell envelope</location>
    </subcellularLocation>
</comment>
<evidence type="ECO:0000256" key="5">
    <source>
        <dbReference type="RuleBase" id="RU003512"/>
    </source>
</evidence>
<evidence type="ECO:0000256" key="2">
    <source>
        <dbReference type="ARBA" id="ARBA00022448"/>
    </source>
</evidence>
<dbReference type="PANTHER" id="PTHR42953">
    <property type="entry name" value="HIGH-AFFINITY ZINC UPTAKE SYSTEM PROTEIN ZNUA-RELATED"/>
    <property type="match status" value="1"/>
</dbReference>
<evidence type="ECO:0000313" key="6">
    <source>
        <dbReference type="EMBL" id="SDH86798.1"/>
    </source>
</evidence>
<dbReference type="InterPro" id="IPR006129">
    <property type="entry name" value="AdhesinB"/>
</dbReference>
<keyword evidence="2 5" id="KW-0813">Transport</keyword>
<keyword evidence="4" id="KW-0732">Signal</keyword>
<dbReference type="SUPFAM" id="SSF53807">
    <property type="entry name" value="Helical backbone' metal receptor"/>
    <property type="match status" value="1"/>
</dbReference>
<evidence type="ECO:0000256" key="3">
    <source>
        <dbReference type="ARBA" id="ARBA00022723"/>
    </source>
</evidence>
<dbReference type="InterPro" id="IPR006127">
    <property type="entry name" value="ZnuA-like"/>
</dbReference>
<sequence length="324" mass="34759">MHATARCVEGVVGIPVRYGLDLGMPKFWVPVYLICLSMLTGCGIQTDRTAAEADPRPVVLTTFSVLADLTRSVAGEHIRVESITKVGTEIHGYEPTPSDLINAQDADLILDNGLGLERWFERFVLSVDAPHVVLSEGVEPVDIRSGSYAGLPNPHAWMSPKAAQIYVENIVVALSDLDPEHAGDYAANGKALKQELEALLTDLQAAFEADAATPALVTCEGAFSYLARDAGLEEAFIWPVNSDSEGTPRQILDVIAFVEEHDVPTVFCESTVNPSAQEQVARSTGAALAGPLYVDSLSEADGPVPTFLDLLRHDINLIVEGLTP</sequence>
<organism evidence="6 7">
    <name type="scientific">Arthrobacter subterraneus</name>
    <dbReference type="NCBI Taxonomy" id="335973"/>
    <lineage>
        <taxon>Bacteria</taxon>
        <taxon>Bacillati</taxon>
        <taxon>Actinomycetota</taxon>
        <taxon>Actinomycetes</taxon>
        <taxon>Micrococcales</taxon>
        <taxon>Micrococcaceae</taxon>
        <taxon>Arthrobacter</taxon>
    </lineage>
</organism>
<dbReference type="GO" id="GO:0030001">
    <property type="term" value="P:metal ion transport"/>
    <property type="evidence" value="ECO:0007669"/>
    <property type="project" value="InterPro"/>
</dbReference>
<protein>
    <submittedName>
        <fullName evidence="6">Manganese transport system substrate-binding protein</fullName>
    </submittedName>
</protein>
<evidence type="ECO:0000256" key="4">
    <source>
        <dbReference type="ARBA" id="ARBA00022729"/>
    </source>
</evidence>
<dbReference type="PRINTS" id="PR00691">
    <property type="entry name" value="ADHESINB"/>
</dbReference>